<feature type="domain" description="DUF3616" evidence="2">
    <location>
        <begin position="118"/>
        <end position="355"/>
    </location>
</feature>
<organism evidence="3 4">
    <name type="scientific">Rhizobium mayense</name>
    <dbReference type="NCBI Taxonomy" id="1312184"/>
    <lineage>
        <taxon>Bacteria</taxon>
        <taxon>Pseudomonadati</taxon>
        <taxon>Pseudomonadota</taxon>
        <taxon>Alphaproteobacteria</taxon>
        <taxon>Hyphomicrobiales</taxon>
        <taxon>Rhizobiaceae</taxon>
        <taxon>Rhizobium/Agrobacterium group</taxon>
        <taxon>Rhizobium</taxon>
    </lineage>
</organism>
<name>A0ABT7K3N2_9HYPH</name>
<dbReference type="RefSeq" id="WP_285872523.1">
    <property type="nucleotide sequence ID" value="NZ_JARFYM010000038.1"/>
</dbReference>
<accession>A0ABT7K3N2</accession>
<dbReference type="EMBL" id="JARFYM010000038">
    <property type="protein sequence ID" value="MDL2403106.1"/>
    <property type="molecule type" value="Genomic_DNA"/>
</dbReference>
<evidence type="ECO:0000313" key="4">
    <source>
        <dbReference type="Proteomes" id="UP001172645"/>
    </source>
</evidence>
<keyword evidence="4" id="KW-1185">Reference proteome</keyword>
<sequence length="373" mass="40085">MSKICSVISLRSERLIQTAIWSILAALSLLVNSGVAAETLSATTTLKIDTGEPNPKAEDMRFSGAACDVVAGLRRSCLLVGDEFRYARLFAFDDQKLSTGKKVYLLPKANPNPPSGGNAEFDETDAEGVAFDDNYYYLIGSHSRNKHGEQQPSRYFVYRIRVDGTTGLPDDYGTSKTASGSVERSSVLASELEKVSVFNSEFPADPSCGALQASTGQTPLELAPEQNGVNIEGLAASNGQLYIGFRGPLKKTGAVIGIINASAVFDHQEPHFKPQQVQLGNCQAVRDLAAVPGGVLILSGPQSRQSGPASIFFWKPGSEVQRLADLDQTWSGGAQPETLTITREHADRYSVLVTQDGDNNGPPATYEIPKQRN</sequence>
<reference evidence="3" key="1">
    <citation type="submission" date="2023-06" db="EMBL/GenBank/DDBJ databases">
        <title>Phylogenetic Diversity of Rhizobium strains.</title>
        <authorList>
            <person name="Moura F.T."/>
            <person name="Helene L.C.F."/>
            <person name="Hungria M."/>
        </authorList>
    </citation>
    <scope>NUCLEOTIDE SEQUENCE</scope>
    <source>
        <strain evidence="3">CCGE526</strain>
    </source>
</reference>
<evidence type="ECO:0000256" key="1">
    <source>
        <dbReference type="SAM" id="MobiDB-lite"/>
    </source>
</evidence>
<feature type="region of interest" description="Disordered" evidence="1">
    <location>
        <begin position="354"/>
        <end position="373"/>
    </location>
</feature>
<dbReference type="Pfam" id="PF12275">
    <property type="entry name" value="DUF3616"/>
    <property type="match status" value="1"/>
</dbReference>
<comment type="caution">
    <text evidence="3">The sequence shown here is derived from an EMBL/GenBank/DDBJ whole genome shotgun (WGS) entry which is preliminary data.</text>
</comment>
<evidence type="ECO:0000313" key="3">
    <source>
        <dbReference type="EMBL" id="MDL2403106.1"/>
    </source>
</evidence>
<evidence type="ECO:0000259" key="2">
    <source>
        <dbReference type="Pfam" id="PF12275"/>
    </source>
</evidence>
<gene>
    <name evidence="3" type="ORF">PY649_29865</name>
</gene>
<protein>
    <submittedName>
        <fullName evidence="3">DUF3616 domain-containing protein</fullName>
    </submittedName>
</protein>
<dbReference type="InterPro" id="IPR022060">
    <property type="entry name" value="DUF3616"/>
</dbReference>
<dbReference type="Proteomes" id="UP001172645">
    <property type="component" value="Unassembled WGS sequence"/>
</dbReference>
<proteinExistence type="predicted"/>